<keyword evidence="1" id="KW-0862">Zinc</keyword>
<name>A0AA88XPT9_PINIB</name>
<dbReference type="Gene3D" id="3.30.160.60">
    <property type="entry name" value="Classic Zinc Finger"/>
    <property type="match status" value="1"/>
</dbReference>
<feature type="domain" description="B box-type" evidence="2">
    <location>
        <begin position="71"/>
        <end position="112"/>
    </location>
</feature>
<dbReference type="InterPro" id="IPR047153">
    <property type="entry name" value="TRIM45/56/19-like"/>
</dbReference>
<dbReference type="Proteomes" id="UP001186944">
    <property type="component" value="Unassembled WGS sequence"/>
</dbReference>
<keyword evidence="1" id="KW-0479">Metal-binding</keyword>
<dbReference type="Gene3D" id="4.10.830.40">
    <property type="match status" value="1"/>
</dbReference>
<dbReference type="Pfam" id="PF00643">
    <property type="entry name" value="zf-B_box"/>
    <property type="match status" value="1"/>
</dbReference>
<dbReference type="CDD" id="cd19756">
    <property type="entry name" value="Bbox2"/>
    <property type="match status" value="1"/>
</dbReference>
<evidence type="ECO:0000313" key="4">
    <source>
        <dbReference type="Proteomes" id="UP001186944"/>
    </source>
</evidence>
<dbReference type="AlphaFoldDB" id="A0AA88XPT9"/>
<dbReference type="GO" id="GO:0008270">
    <property type="term" value="F:zinc ion binding"/>
    <property type="evidence" value="ECO:0007669"/>
    <property type="project" value="UniProtKB-KW"/>
</dbReference>
<feature type="domain" description="B box-type" evidence="2">
    <location>
        <begin position="12"/>
        <end position="59"/>
    </location>
</feature>
<dbReference type="PANTHER" id="PTHR25462">
    <property type="entry name" value="BONUS, ISOFORM C-RELATED"/>
    <property type="match status" value="1"/>
</dbReference>
<dbReference type="PANTHER" id="PTHR25462:SF296">
    <property type="entry name" value="MEIOTIC P26, ISOFORM F"/>
    <property type="match status" value="1"/>
</dbReference>
<evidence type="ECO:0000256" key="1">
    <source>
        <dbReference type="PROSITE-ProRule" id="PRU00024"/>
    </source>
</evidence>
<dbReference type="SMART" id="SM00336">
    <property type="entry name" value="BBOX"/>
    <property type="match status" value="2"/>
</dbReference>
<dbReference type="PROSITE" id="PS50119">
    <property type="entry name" value="ZF_BBOX"/>
    <property type="match status" value="2"/>
</dbReference>
<evidence type="ECO:0000259" key="2">
    <source>
        <dbReference type="PROSITE" id="PS50119"/>
    </source>
</evidence>
<sequence length="555" mass="62776">MSDNGASSIPPQTFIECGICKGNANISWFCKNCPASLCDACASTHRTTKQYKSHTIVERTYTVLRLFGPAKIAEQCEVHPEKDISSYCNECDVPCCISCLVQNHQRHEISTIEDKYLDAEKRLNVYYKQLDTDVKPTVDKMEDQVKEDVKEDNLTVKKVINDINEFRKDFIQSFNRSCDDLITEINQISKKTTEAFGGIDKSKKMIESLKKEIEEKIERGKLDIIKYQPPKLESVIPSIKRRKKLNITFEPSIKVLEVMKESVGKIKSKKIEREVMDRSTILRSLHVQKRHSFRSRIGATSMTAAGDNTAWVMVYDSPTMYLYNNKGEVVRSVTVKGGDGINDMAITYSGEMIVACDDKKVRCVSVNGKVSTMIDTTPFDCYGVCVTDKQEIVVCMSDQDDKNHVAVYSSIGRSKVREIRGMDGQGKHLITDPYCVIQNGQDLCVVNRAENGGSNVVCVDERDNIIWVYDGKQARLEGPFRPRGICVDRYNNMLVTDLNSFCIHYINREGGLIQVILTEEQTGLWGHWGICVDDDTGHVWIGNSLKKVVIAKYLK</sequence>
<protein>
    <recommendedName>
        <fullName evidence="2">B box-type domain-containing protein</fullName>
    </recommendedName>
</protein>
<keyword evidence="4" id="KW-1185">Reference proteome</keyword>
<dbReference type="Gene3D" id="2.120.10.30">
    <property type="entry name" value="TolB, C-terminal domain"/>
    <property type="match status" value="1"/>
</dbReference>
<dbReference type="EMBL" id="VSWD01000011">
    <property type="protein sequence ID" value="KAK3088284.1"/>
    <property type="molecule type" value="Genomic_DNA"/>
</dbReference>
<proteinExistence type="predicted"/>
<dbReference type="SUPFAM" id="SSF57845">
    <property type="entry name" value="B-box zinc-binding domain"/>
    <property type="match status" value="1"/>
</dbReference>
<dbReference type="InterPro" id="IPR000315">
    <property type="entry name" value="Znf_B-box"/>
</dbReference>
<organism evidence="3 4">
    <name type="scientific">Pinctada imbricata</name>
    <name type="common">Atlantic pearl-oyster</name>
    <name type="synonym">Pinctada martensii</name>
    <dbReference type="NCBI Taxonomy" id="66713"/>
    <lineage>
        <taxon>Eukaryota</taxon>
        <taxon>Metazoa</taxon>
        <taxon>Spiralia</taxon>
        <taxon>Lophotrochozoa</taxon>
        <taxon>Mollusca</taxon>
        <taxon>Bivalvia</taxon>
        <taxon>Autobranchia</taxon>
        <taxon>Pteriomorphia</taxon>
        <taxon>Pterioida</taxon>
        <taxon>Pterioidea</taxon>
        <taxon>Pteriidae</taxon>
        <taxon>Pinctada</taxon>
    </lineage>
</organism>
<comment type="caution">
    <text evidence="3">The sequence shown here is derived from an EMBL/GenBank/DDBJ whole genome shotgun (WGS) entry which is preliminary data.</text>
</comment>
<keyword evidence="1" id="KW-0863">Zinc-finger</keyword>
<evidence type="ECO:0000313" key="3">
    <source>
        <dbReference type="EMBL" id="KAK3088284.1"/>
    </source>
</evidence>
<gene>
    <name evidence="3" type="ORF">FSP39_017106</name>
</gene>
<dbReference type="SUPFAM" id="SSF63829">
    <property type="entry name" value="Calcium-dependent phosphotriesterase"/>
    <property type="match status" value="1"/>
</dbReference>
<dbReference type="InterPro" id="IPR011042">
    <property type="entry name" value="6-blade_b-propeller_TolB-like"/>
</dbReference>
<reference evidence="3" key="1">
    <citation type="submission" date="2019-08" db="EMBL/GenBank/DDBJ databases">
        <title>The improved chromosome-level genome for the pearl oyster Pinctada fucata martensii using PacBio sequencing and Hi-C.</title>
        <authorList>
            <person name="Zheng Z."/>
        </authorList>
    </citation>
    <scope>NUCLEOTIDE SEQUENCE</scope>
    <source>
        <strain evidence="3">ZZ-2019</strain>
        <tissue evidence="3">Adductor muscle</tissue>
    </source>
</reference>
<accession>A0AA88XPT9</accession>